<dbReference type="AlphaFoldDB" id="A0A3Q7G2C5"/>
<protein>
    <submittedName>
        <fullName evidence="1">Uncharacterized protein</fullName>
    </submittedName>
</protein>
<organism evidence="1">
    <name type="scientific">Solanum lycopersicum</name>
    <name type="common">Tomato</name>
    <name type="synonym">Lycopersicon esculentum</name>
    <dbReference type="NCBI Taxonomy" id="4081"/>
    <lineage>
        <taxon>Eukaryota</taxon>
        <taxon>Viridiplantae</taxon>
        <taxon>Streptophyta</taxon>
        <taxon>Embryophyta</taxon>
        <taxon>Tracheophyta</taxon>
        <taxon>Spermatophyta</taxon>
        <taxon>Magnoliopsida</taxon>
        <taxon>eudicotyledons</taxon>
        <taxon>Gunneridae</taxon>
        <taxon>Pentapetalae</taxon>
        <taxon>asterids</taxon>
        <taxon>lamiids</taxon>
        <taxon>Solanales</taxon>
        <taxon>Solanaceae</taxon>
        <taxon>Solanoideae</taxon>
        <taxon>Solaneae</taxon>
        <taxon>Solanum</taxon>
        <taxon>Solanum subgen. Lycopersicon</taxon>
    </lineage>
</organism>
<evidence type="ECO:0000313" key="2">
    <source>
        <dbReference type="Proteomes" id="UP000004994"/>
    </source>
</evidence>
<sequence>MKKVSEEEKEAKEAQVLTTGKLLNQTKFRDNIGIQERCFRARRTQLQRVSSKKESMARQPKEKKVEIGKVFRRNAELEECAALLSAEAQAW</sequence>
<dbReference type="Proteomes" id="UP000004994">
    <property type="component" value="Chromosome 4"/>
</dbReference>
<reference evidence="1" key="1">
    <citation type="journal article" date="2012" name="Nature">
        <title>The tomato genome sequence provides insights into fleshy fruit evolution.</title>
        <authorList>
            <consortium name="Tomato Genome Consortium"/>
        </authorList>
    </citation>
    <scope>NUCLEOTIDE SEQUENCE [LARGE SCALE GENOMIC DNA]</scope>
    <source>
        <strain evidence="1">cv. Heinz 1706</strain>
    </source>
</reference>
<evidence type="ECO:0000313" key="1">
    <source>
        <dbReference type="EnsemblPlants" id="Solyc04g017593.1.1"/>
    </source>
</evidence>
<dbReference type="InParanoid" id="A0A3Q7G2C5"/>
<accession>A0A3Q7G2C5</accession>
<proteinExistence type="predicted"/>
<dbReference type="Gramene" id="Solyc04g017593.1.1">
    <property type="protein sequence ID" value="Solyc04g017593.1.1"/>
    <property type="gene ID" value="Solyc04g017593.1"/>
</dbReference>
<name>A0A3Q7G2C5_SOLLC</name>
<keyword evidence="2" id="KW-1185">Reference proteome</keyword>
<dbReference type="EnsemblPlants" id="Solyc04g017593.1.1">
    <property type="protein sequence ID" value="Solyc04g017593.1.1"/>
    <property type="gene ID" value="Solyc04g017593.1"/>
</dbReference>
<reference evidence="1" key="2">
    <citation type="submission" date="2019-01" db="UniProtKB">
        <authorList>
            <consortium name="EnsemblPlants"/>
        </authorList>
    </citation>
    <scope>IDENTIFICATION</scope>
    <source>
        <strain evidence="1">cv. Heinz 1706</strain>
    </source>
</reference>